<feature type="transmembrane region" description="Helical" evidence="9">
    <location>
        <begin position="423"/>
        <end position="445"/>
    </location>
</feature>
<dbReference type="AlphaFoldDB" id="A0A9D2UJF3"/>
<sequence>MEEEFLEKVTSLIEAKKSDELKEMLSSMHPADIAELCDELEPEQAKSIYLLLDNETAADVLVEMDEDTRKEFLKILPSETIAKRFVDYMDSDDAVDLMREMDENKQEEILSHIEDIEQAGDIVDLLKYDEDTAGGLMGTEMVVVNENWSMPECLKEMRQQAEDMDEIYYVYVIDDDERLRGVFPLKRMITSPSVSKVKHVMKKDPISVKVDTPIDEVAQLIEKYDLVAIPVVDSIGRLVGRITVDDVMDEVREQAEREYQLASGLSTDTDTDDNVIDQTKARLPWLMIGMIGGICNSLILGNFDSTFQRYPEMALYIPLIGGTGGNVGTQSSAIIVQGLAKNSLSTNKILKQVLKESLVAIVNATIISMLVYVYNFIRFGSQATVTYSVSISLFAVVMFASIFGTLVPLTFEKMKIDPAMATGPFIAIINDITGMLLYMGITVLLS</sequence>
<feature type="transmembrane region" description="Helical" evidence="9">
    <location>
        <begin position="389"/>
        <end position="411"/>
    </location>
</feature>
<dbReference type="EMBL" id="DWUP01000181">
    <property type="protein sequence ID" value="HJD53592.1"/>
    <property type="molecule type" value="Genomic_DNA"/>
</dbReference>
<dbReference type="GO" id="GO:0015095">
    <property type="term" value="F:magnesium ion transmembrane transporter activity"/>
    <property type="evidence" value="ECO:0007669"/>
    <property type="project" value="UniProtKB-UniRule"/>
</dbReference>
<protein>
    <recommendedName>
        <fullName evidence="9">Magnesium transporter MgtE</fullName>
    </recommendedName>
</protein>
<dbReference type="InterPro" id="IPR046342">
    <property type="entry name" value="CBS_dom_sf"/>
</dbReference>
<dbReference type="Proteomes" id="UP000787625">
    <property type="component" value="Unassembled WGS sequence"/>
</dbReference>
<feature type="transmembrane region" description="Helical" evidence="9">
    <location>
        <begin position="283"/>
        <end position="303"/>
    </location>
</feature>
<dbReference type="Pfam" id="PF01769">
    <property type="entry name" value="MgtE"/>
    <property type="match status" value="1"/>
</dbReference>
<accession>A0A9D2UJF3</accession>
<keyword evidence="9" id="KW-1003">Cell membrane</keyword>
<evidence type="ECO:0000259" key="10">
    <source>
        <dbReference type="PROSITE" id="PS51371"/>
    </source>
</evidence>
<feature type="domain" description="CBS" evidence="10">
    <location>
        <begin position="201"/>
        <end position="257"/>
    </location>
</feature>
<evidence type="ECO:0000256" key="6">
    <source>
        <dbReference type="ARBA" id="ARBA00022989"/>
    </source>
</evidence>
<keyword evidence="9" id="KW-0479">Metal-binding</keyword>
<dbReference type="GO" id="GO:0046872">
    <property type="term" value="F:metal ion binding"/>
    <property type="evidence" value="ECO:0007669"/>
    <property type="project" value="UniProtKB-KW"/>
</dbReference>
<evidence type="ECO:0000313" key="11">
    <source>
        <dbReference type="EMBL" id="HJD53592.1"/>
    </source>
</evidence>
<proteinExistence type="inferred from homology"/>
<dbReference type="SMART" id="SM00924">
    <property type="entry name" value="MgtE_N"/>
    <property type="match status" value="1"/>
</dbReference>
<comment type="subunit">
    <text evidence="9">Homodimer.</text>
</comment>
<reference evidence="11" key="2">
    <citation type="submission" date="2021-04" db="EMBL/GenBank/DDBJ databases">
        <authorList>
            <person name="Gilroy R."/>
        </authorList>
    </citation>
    <scope>NUCLEOTIDE SEQUENCE</scope>
    <source>
        <strain evidence="11">MalCec1-1739</strain>
    </source>
</reference>
<evidence type="ECO:0000256" key="2">
    <source>
        <dbReference type="ARBA" id="ARBA00009749"/>
    </source>
</evidence>
<evidence type="ECO:0000256" key="8">
    <source>
        <dbReference type="PROSITE-ProRule" id="PRU00703"/>
    </source>
</evidence>
<keyword evidence="4 9" id="KW-0812">Transmembrane</keyword>
<evidence type="ECO:0000256" key="5">
    <source>
        <dbReference type="ARBA" id="ARBA00022842"/>
    </source>
</evidence>
<comment type="caution">
    <text evidence="9">Lacks conserved residue(s) required for the propagation of feature annotation.</text>
</comment>
<comment type="caution">
    <text evidence="11">The sequence shown here is derived from an EMBL/GenBank/DDBJ whole genome shotgun (WGS) entry which is preliminary data.</text>
</comment>
<keyword evidence="5 9" id="KW-0460">Magnesium</keyword>
<feature type="domain" description="CBS" evidence="10">
    <location>
        <begin position="137"/>
        <end position="199"/>
    </location>
</feature>
<dbReference type="InterPro" id="IPR006669">
    <property type="entry name" value="MgtE_transporter"/>
</dbReference>
<reference evidence="11" key="1">
    <citation type="journal article" date="2021" name="PeerJ">
        <title>Extensive microbial diversity within the chicken gut microbiome revealed by metagenomics and culture.</title>
        <authorList>
            <person name="Gilroy R."/>
            <person name="Ravi A."/>
            <person name="Getino M."/>
            <person name="Pursley I."/>
            <person name="Horton D.L."/>
            <person name="Alikhan N.F."/>
            <person name="Baker D."/>
            <person name="Gharbi K."/>
            <person name="Hall N."/>
            <person name="Watson M."/>
            <person name="Adriaenssens E.M."/>
            <person name="Foster-Nyarko E."/>
            <person name="Jarju S."/>
            <person name="Secka A."/>
            <person name="Antonio M."/>
            <person name="Oren A."/>
            <person name="Chaudhuri R.R."/>
            <person name="La Ragione R."/>
            <person name="Hildebrand F."/>
            <person name="Pallen M.J."/>
        </authorList>
    </citation>
    <scope>NUCLEOTIDE SEQUENCE</scope>
    <source>
        <strain evidence="11">MalCec1-1739</strain>
    </source>
</reference>
<dbReference type="CDD" id="cd04606">
    <property type="entry name" value="CBS_pair_Mg_transporter"/>
    <property type="match status" value="1"/>
</dbReference>
<evidence type="ECO:0000256" key="3">
    <source>
        <dbReference type="ARBA" id="ARBA00022448"/>
    </source>
</evidence>
<dbReference type="SMART" id="SM00116">
    <property type="entry name" value="CBS"/>
    <property type="match status" value="2"/>
</dbReference>
<dbReference type="GO" id="GO:0005886">
    <property type="term" value="C:plasma membrane"/>
    <property type="evidence" value="ECO:0007669"/>
    <property type="project" value="UniProtKB-SubCell"/>
</dbReference>
<dbReference type="Pfam" id="PF03448">
    <property type="entry name" value="MgtE_N"/>
    <property type="match status" value="1"/>
</dbReference>
<comment type="similarity">
    <text evidence="2 9">Belongs to the SLC41A transporter family.</text>
</comment>
<evidence type="ECO:0000256" key="4">
    <source>
        <dbReference type="ARBA" id="ARBA00022692"/>
    </source>
</evidence>
<dbReference type="InterPro" id="IPR006668">
    <property type="entry name" value="Mg_transptr_MgtE_intracell_dom"/>
</dbReference>
<evidence type="ECO:0000256" key="9">
    <source>
        <dbReference type="RuleBase" id="RU362011"/>
    </source>
</evidence>
<dbReference type="SUPFAM" id="SSF161093">
    <property type="entry name" value="MgtE membrane domain-like"/>
    <property type="match status" value="1"/>
</dbReference>
<keyword evidence="8" id="KW-0129">CBS domain</keyword>
<comment type="subcellular location">
    <subcellularLocation>
        <location evidence="9">Cell membrane</location>
        <topology evidence="9">Multi-pass membrane protein</topology>
    </subcellularLocation>
    <subcellularLocation>
        <location evidence="1">Membrane</location>
        <topology evidence="1">Multi-pass membrane protein</topology>
    </subcellularLocation>
</comment>
<organism evidence="11 12">
    <name type="scientific">Candidatus Avibacteroides avistercoris</name>
    <dbReference type="NCBI Taxonomy" id="2840690"/>
    <lineage>
        <taxon>Bacteria</taxon>
        <taxon>Pseudomonadati</taxon>
        <taxon>Bacteroidota</taxon>
        <taxon>Bacteroidia</taxon>
        <taxon>Bacteroidales</taxon>
        <taxon>Bacteroidaceae</taxon>
        <taxon>Bacteroidaceae incertae sedis</taxon>
        <taxon>Candidatus Avibacteroides</taxon>
    </lineage>
</organism>
<feature type="transmembrane region" description="Helical" evidence="9">
    <location>
        <begin position="358"/>
        <end position="377"/>
    </location>
</feature>
<dbReference type="InterPro" id="IPR000644">
    <property type="entry name" value="CBS_dom"/>
</dbReference>
<keyword evidence="7 9" id="KW-0472">Membrane</keyword>
<dbReference type="InterPro" id="IPR006667">
    <property type="entry name" value="SLC41_membr_dom"/>
</dbReference>
<dbReference type="Gene3D" id="1.10.357.20">
    <property type="entry name" value="SLC41 divalent cation transporters, integral membrane domain"/>
    <property type="match status" value="1"/>
</dbReference>
<name>A0A9D2UJF3_9BACT</name>
<keyword evidence="6 9" id="KW-1133">Transmembrane helix</keyword>
<dbReference type="Pfam" id="PF00571">
    <property type="entry name" value="CBS"/>
    <property type="match status" value="2"/>
</dbReference>
<dbReference type="Gene3D" id="1.25.60.10">
    <property type="entry name" value="MgtE N-terminal domain-like"/>
    <property type="match status" value="1"/>
</dbReference>
<evidence type="ECO:0000256" key="7">
    <source>
        <dbReference type="ARBA" id="ARBA00023136"/>
    </source>
</evidence>
<keyword evidence="3 9" id="KW-0813">Transport</keyword>
<dbReference type="NCBIfam" id="TIGR00400">
    <property type="entry name" value="mgtE"/>
    <property type="match status" value="1"/>
</dbReference>
<comment type="function">
    <text evidence="9">Acts as a magnesium transporter.</text>
</comment>
<dbReference type="InterPro" id="IPR038076">
    <property type="entry name" value="MgtE_N_sf"/>
</dbReference>
<dbReference type="PROSITE" id="PS51371">
    <property type="entry name" value="CBS"/>
    <property type="match status" value="2"/>
</dbReference>
<gene>
    <name evidence="11" type="primary">mgtE</name>
    <name evidence="11" type="ORF">IAA93_07715</name>
</gene>
<dbReference type="PANTHER" id="PTHR43773:SF1">
    <property type="entry name" value="MAGNESIUM TRANSPORTER MGTE"/>
    <property type="match status" value="1"/>
</dbReference>
<dbReference type="Gene3D" id="3.10.580.10">
    <property type="entry name" value="CBS-domain"/>
    <property type="match status" value="1"/>
</dbReference>
<dbReference type="PANTHER" id="PTHR43773">
    <property type="entry name" value="MAGNESIUM TRANSPORTER MGTE"/>
    <property type="match status" value="1"/>
</dbReference>
<evidence type="ECO:0000256" key="1">
    <source>
        <dbReference type="ARBA" id="ARBA00004141"/>
    </source>
</evidence>
<dbReference type="InterPro" id="IPR036739">
    <property type="entry name" value="SLC41_membr_dom_sf"/>
</dbReference>
<evidence type="ECO:0000313" key="12">
    <source>
        <dbReference type="Proteomes" id="UP000787625"/>
    </source>
</evidence>
<dbReference type="SUPFAM" id="SSF54631">
    <property type="entry name" value="CBS-domain pair"/>
    <property type="match status" value="1"/>
</dbReference>
<dbReference type="SUPFAM" id="SSF158791">
    <property type="entry name" value="MgtE N-terminal domain-like"/>
    <property type="match status" value="1"/>
</dbReference>